<dbReference type="Proteomes" id="UP000585614">
    <property type="component" value="Unassembled WGS sequence"/>
</dbReference>
<evidence type="ECO:0000313" key="2">
    <source>
        <dbReference type="EMBL" id="KAF6390459.1"/>
    </source>
</evidence>
<name>A0A7J8AVZ4_RHIFE</name>
<feature type="compositionally biased region" description="Basic and acidic residues" evidence="1">
    <location>
        <begin position="1"/>
        <end position="17"/>
    </location>
</feature>
<dbReference type="EMBL" id="JACAGC010000001">
    <property type="protein sequence ID" value="KAF6390459.1"/>
    <property type="molecule type" value="Genomic_DNA"/>
</dbReference>
<organism evidence="2 3">
    <name type="scientific">Rhinolophus ferrumequinum</name>
    <name type="common">Greater horseshoe bat</name>
    <dbReference type="NCBI Taxonomy" id="59479"/>
    <lineage>
        <taxon>Eukaryota</taxon>
        <taxon>Metazoa</taxon>
        <taxon>Chordata</taxon>
        <taxon>Craniata</taxon>
        <taxon>Vertebrata</taxon>
        <taxon>Euteleostomi</taxon>
        <taxon>Mammalia</taxon>
        <taxon>Eutheria</taxon>
        <taxon>Laurasiatheria</taxon>
        <taxon>Chiroptera</taxon>
        <taxon>Yinpterochiroptera</taxon>
        <taxon>Rhinolophoidea</taxon>
        <taxon>Rhinolophidae</taxon>
        <taxon>Rhinolophinae</taxon>
        <taxon>Rhinolophus</taxon>
    </lineage>
</organism>
<comment type="caution">
    <text evidence="2">The sequence shown here is derived from an EMBL/GenBank/DDBJ whole genome shotgun (WGS) entry which is preliminary data.</text>
</comment>
<proteinExistence type="predicted"/>
<evidence type="ECO:0000313" key="3">
    <source>
        <dbReference type="Proteomes" id="UP000585614"/>
    </source>
</evidence>
<reference evidence="2 3" key="1">
    <citation type="journal article" date="2020" name="Nature">
        <title>Six reference-quality genomes reveal evolution of bat adaptations.</title>
        <authorList>
            <person name="Jebb D."/>
            <person name="Huang Z."/>
            <person name="Pippel M."/>
            <person name="Hughes G.M."/>
            <person name="Lavrichenko K."/>
            <person name="Devanna P."/>
            <person name="Winkler S."/>
            <person name="Jermiin L.S."/>
            <person name="Skirmuntt E.C."/>
            <person name="Katzourakis A."/>
            <person name="Burkitt-Gray L."/>
            <person name="Ray D.A."/>
            <person name="Sullivan K.A.M."/>
            <person name="Roscito J.G."/>
            <person name="Kirilenko B.M."/>
            <person name="Davalos L.M."/>
            <person name="Corthals A.P."/>
            <person name="Power M.L."/>
            <person name="Jones G."/>
            <person name="Ransome R.D."/>
            <person name="Dechmann D.K.N."/>
            <person name="Locatelli A.G."/>
            <person name="Puechmaille S.J."/>
            <person name="Fedrigo O."/>
            <person name="Jarvis E.D."/>
            <person name="Hiller M."/>
            <person name="Vernes S.C."/>
            <person name="Myers E.W."/>
            <person name="Teeling E.C."/>
        </authorList>
    </citation>
    <scope>NUCLEOTIDE SEQUENCE [LARGE SCALE GENOMIC DNA]</scope>
    <source>
        <strain evidence="2">MRhiFer1</strain>
        <tissue evidence="2">Lung</tissue>
    </source>
</reference>
<accession>A0A7J8AVZ4</accession>
<gene>
    <name evidence="2" type="ORF">mRhiFer1_010686</name>
</gene>
<evidence type="ECO:0000256" key="1">
    <source>
        <dbReference type="SAM" id="MobiDB-lite"/>
    </source>
</evidence>
<protein>
    <submittedName>
        <fullName evidence="2">MAP7 domain containing 2</fullName>
    </submittedName>
</protein>
<feature type="compositionally biased region" description="Basic residues" evidence="1">
    <location>
        <begin position="18"/>
        <end position="34"/>
    </location>
</feature>
<sequence>MQERLRRSWPKREDRPGCRRNRRNRNGWRRKKKTGWRERN</sequence>
<feature type="region of interest" description="Disordered" evidence="1">
    <location>
        <begin position="1"/>
        <end position="40"/>
    </location>
</feature>
<dbReference type="AlphaFoldDB" id="A0A7J8AVZ4"/>